<organism evidence="2 3">
    <name type="scientific">Aspergillus heteromorphus CBS 117.55</name>
    <dbReference type="NCBI Taxonomy" id="1448321"/>
    <lineage>
        <taxon>Eukaryota</taxon>
        <taxon>Fungi</taxon>
        <taxon>Dikarya</taxon>
        <taxon>Ascomycota</taxon>
        <taxon>Pezizomycotina</taxon>
        <taxon>Eurotiomycetes</taxon>
        <taxon>Eurotiomycetidae</taxon>
        <taxon>Eurotiales</taxon>
        <taxon>Aspergillaceae</taxon>
        <taxon>Aspergillus</taxon>
        <taxon>Aspergillus subgen. Circumdati</taxon>
    </lineage>
</organism>
<dbReference type="InterPro" id="IPR026893">
    <property type="entry name" value="Tyr/Ser_Pase_IphP-type"/>
</dbReference>
<dbReference type="InterPro" id="IPR000387">
    <property type="entry name" value="Tyr_Pase_dom"/>
</dbReference>
<dbReference type="InterPro" id="IPR029021">
    <property type="entry name" value="Prot-tyrosine_phosphatase-like"/>
</dbReference>
<proteinExistence type="predicted"/>
<accession>A0A317V3K6</accession>
<dbReference type="RefSeq" id="XP_025394900.1">
    <property type="nucleotide sequence ID" value="XM_025538377.1"/>
</dbReference>
<dbReference type="EMBL" id="MSFL01000043">
    <property type="protein sequence ID" value="PWY66770.1"/>
    <property type="molecule type" value="Genomic_DNA"/>
</dbReference>
<gene>
    <name evidence="2" type="ORF">BO70DRAFT_172032</name>
</gene>
<dbReference type="Proteomes" id="UP000247233">
    <property type="component" value="Unassembled WGS sequence"/>
</dbReference>
<dbReference type="PANTHER" id="PTHR31126:SF1">
    <property type="entry name" value="TYROSINE SPECIFIC PROTEIN PHOSPHATASES DOMAIN-CONTAINING PROTEIN"/>
    <property type="match status" value="1"/>
</dbReference>
<evidence type="ECO:0000313" key="3">
    <source>
        <dbReference type="Proteomes" id="UP000247233"/>
    </source>
</evidence>
<name>A0A317V3K6_9EURO</name>
<comment type="caution">
    <text evidence="2">The sequence shown here is derived from an EMBL/GenBank/DDBJ whole genome shotgun (WGS) entry which is preliminary data.</text>
</comment>
<dbReference type="PROSITE" id="PS00383">
    <property type="entry name" value="TYR_PHOSPHATASE_1"/>
    <property type="match status" value="1"/>
</dbReference>
<dbReference type="VEuPathDB" id="FungiDB:BO70DRAFT_172032"/>
<dbReference type="PANTHER" id="PTHR31126">
    <property type="entry name" value="TYROSINE-PROTEIN PHOSPHATASE"/>
    <property type="match status" value="1"/>
</dbReference>
<dbReference type="Gene3D" id="3.90.190.10">
    <property type="entry name" value="Protein tyrosine phosphatase superfamily"/>
    <property type="match status" value="1"/>
</dbReference>
<reference evidence="2 3" key="1">
    <citation type="submission" date="2016-12" db="EMBL/GenBank/DDBJ databases">
        <title>The genomes of Aspergillus section Nigri reveals drivers in fungal speciation.</title>
        <authorList>
            <consortium name="DOE Joint Genome Institute"/>
            <person name="Vesth T.C."/>
            <person name="Nybo J."/>
            <person name="Theobald S."/>
            <person name="Brandl J."/>
            <person name="Frisvad J.C."/>
            <person name="Nielsen K.F."/>
            <person name="Lyhne E.K."/>
            <person name="Kogle M.E."/>
            <person name="Kuo A."/>
            <person name="Riley R."/>
            <person name="Clum A."/>
            <person name="Nolan M."/>
            <person name="Lipzen A."/>
            <person name="Salamov A."/>
            <person name="Henrissat B."/>
            <person name="Wiebenga A."/>
            <person name="De Vries R.P."/>
            <person name="Grigoriev I.V."/>
            <person name="Mortensen U.H."/>
            <person name="Andersen M.R."/>
            <person name="Baker S.E."/>
        </authorList>
    </citation>
    <scope>NUCLEOTIDE SEQUENCE [LARGE SCALE GENOMIC DNA]</scope>
    <source>
        <strain evidence="2 3">CBS 117.55</strain>
    </source>
</reference>
<dbReference type="InterPro" id="IPR016130">
    <property type="entry name" value="Tyr_Pase_AS"/>
</dbReference>
<dbReference type="GO" id="GO:0004721">
    <property type="term" value="F:phosphoprotein phosphatase activity"/>
    <property type="evidence" value="ECO:0007669"/>
    <property type="project" value="InterPro"/>
</dbReference>
<keyword evidence="3" id="KW-1185">Reference proteome</keyword>
<dbReference type="SUPFAM" id="SSF52799">
    <property type="entry name" value="(Phosphotyrosine protein) phosphatases II"/>
    <property type="match status" value="1"/>
</dbReference>
<protein>
    <recommendedName>
        <fullName evidence="1">Tyrosine specific protein phosphatases domain-containing protein</fullName>
    </recommendedName>
</protein>
<evidence type="ECO:0000259" key="1">
    <source>
        <dbReference type="PROSITE" id="PS50056"/>
    </source>
</evidence>
<dbReference type="GeneID" id="37060614"/>
<dbReference type="OrthoDB" id="449382at2759"/>
<dbReference type="PROSITE" id="PS50056">
    <property type="entry name" value="TYR_PHOSPHATASE_2"/>
    <property type="match status" value="1"/>
</dbReference>
<dbReference type="AlphaFoldDB" id="A0A317V3K6"/>
<dbReference type="STRING" id="1448321.A0A317V3K6"/>
<evidence type="ECO:0000313" key="2">
    <source>
        <dbReference type="EMBL" id="PWY66770.1"/>
    </source>
</evidence>
<dbReference type="Pfam" id="PF13350">
    <property type="entry name" value="Y_phosphatase3"/>
    <property type="match status" value="1"/>
</dbReference>
<sequence>MSACYELLPSRTLPFPVQGGLPALTEIDGLFNFRDAGGFRATGGGFTRKGLIFRSANTENITQAGALKLTKAYGIRAIFDLRSAGEVGDVVQQSRHLADVPTVRVPALSNLDDDEIVAYWEGLATDDAPLFAVDLYMWICAMSNSAFRTIFTHLRDKPGHPVLIHCEMGKDRTGVCVAVILLVLGVSDQDIIRDYQLSQEAIKPIVPERRRKLLRLPILQRTSVSMATIDKHFLASPETMRQFLASFRTTYGSGQNYLLSLGFSVDDCNAIRRNLIEYSQFC</sequence>
<feature type="domain" description="Tyrosine specific protein phosphatases" evidence="1">
    <location>
        <begin position="148"/>
        <end position="193"/>
    </location>
</feature>